<proteinExistence type="predicted"/>
<name>A0A6F8XK21_9ACTN</name>
<sequence>MVILRQGPIEEDNFVNDLPDPLPDVAISVGAVAVARRAHELGLTLTPVQCDELARAALEAGTQYLDVETESEG</sequence>
<dbReference type="Proteomes" id="UP000502508">
    <property type="component" value="Chromosome"/>
</dbReference>
<keyword evidence="2" id="KW-1185">Reference proteome</keyword>
<dbReference type="AlphaFoldDB" id="A0A6F8XK21"/>
<evidence type="ECO:0000313" key="2">
    <source>
        <dbReference type="Proteomes" id="UP000502508"/>
    </source>
</evidence>
<protein>
    <submittedName>
        <fullName evidence="1">Uncharacterized protein</fullName>
    </submittedName>
</protein>
<accession>A0A6F8XK21</accession>
<dbReference type="KEGG" id="pfla:Pflav_005700"/>
<organism evidence="1 2">
    <name type="scientific">Phytohabitans flavus</name>
    <dbReference type="NCBI Taxonomy" id="1076124"/>
    <lineage>
        <taxon>Bacteria</taxon>
        <taxon>Bacillati</taxon>
        <taxon>Actinomycetota</taxon>
        <taxon>Actinomycetes</taxon>
        <taxon>Micromonosporales</taxon>
        <taxon>Micromonosporaceae</taxon>
    </lineage>
</organism>
<gene>
    <name evidence="1" type="ORF">Pflav_005700</name>
</gene>
<evidence type="ECO:0000313" key="1">
    <source>
        <dbReference type="EMBL" id="BCB74160.1"/>
    </source>
</evidence>
<reference evidence="1 2" key="1">
    <citation type="submission" date="2020-03" db="EMBL/GenBank/DDBJ databases">
        <title>Whole genome shotgun sequence of Phytohabitans flavus NBRC 107702.</title>
        <authorList>
            <person name="Komaki H."/>
            <person name="Tamura T."/>
        </authorList>
    </citation>
    <scope>NUCLEOTIDE SEQUENCE [LARGE SCALE GENOMIC DNA]</scope>
    <source>
        <strain evidence="1 2">NBRC 107702</strain>
    </source>
</reference>
<dbReference type="EMBL" id="AP022870">
    <property type="protein sequence ID" value="BCB74160.1"/>
    <property type="molecule type" value="Genomic_DNA"/>
</dbReference>
<reference evidence="1 2" key="2">
    <citation type="submission" date="2020-03" db="EMBL/GenBank/DDBJ databases">
        <authorList>
            <person name="Ichikawa N."/>
            <person name="Kimura A."/>
            <person name="Kitahashi Y."/>
            <person name="Uohara A."/>
        </authorList>
    </citation>
    <scope>NUCLEOTIDE SEQUENCE [LARGE SCALE GENOMIC DNA]</scope>
    <source>
        <strain evidence="1 2">NBRC 107702</strain>
    </source>
</reference>